<evidence type="ECO:0000256" key="3">
    <source>
        <dbReference type="ARBA" id="ARBA00016304"/>
    </source>
</evidence>
<dbReference type="CDD" id="cd23162">
    <property type="entry name" value="Prefoldin_beta_GimC"/>
    <property type="match status" value="1"/>
</dbReference>
<evidence type="ECO:0000256" key="6">
    <source>
        <dbReference type="ARBA" id="ARBA00025077"/>
    </source>
</evidence>
<gene>
    <name evidence="9" type="ORF">B1B_10361</name>
</gene>
<dbReference type="Gene3D" id="1.10.287.370">
    <property type="match status" value="1"/>
</dbReference>
<dbReference type="GO" id="GO:0006457">
    <property type="term" value="P:protein folding"/>
    <property type="evidence" value="ECO:0007669"/>
    <property type="project" value="InterPro"/>
</dbReference>
<dbReference type="InterPro" id="IPR002777">
    <property type="entry name" value="PFD_beta-like"/>
</dbReference>
<keyword evidence="8" id="KW-0175">Coiled coil</keyword>
<comment type="subunit">
    <text evidence="2">Heterohexamer of two alpha and four beta subunits.</text>
</comment>
<evidence type="ECO:0000256" key="8">
    <source>
        <dbReference type="SAM" id="Coils"/>
    </source>
</evidence>
<evidence type="ECO:0000256" key="5">
    <source>
        <dbReference type="ARBA" id="ARBA00023186"/>
    </source>
</evidence>
<feature type="coiled-coil region" evidence="8">
    <location>
        <begin position="7"/>
        <end position="34"/>
    </location>
</feature>
<evidence type="ECO:0000313" key="9">
    <source>
        <dbReference type="EMBL" id="EQD53233.1"/>
    </source>
</evidence>
<dbReference type="InterPro" id="IPR009053">
    <property type="entry name" value="Prefoldin"/>
</dbReference>
<sequence>MAIPAKIQNDLRQFQRLQQELQSASQQRLQMDLKLREVTHTLEELKSLPEDATIYRPIGSLIVKAKSRKEVEELLTEEKETLEIRHKALERQENHLKDRYTTMQKEISEALQAAGVPVSGGSQG</sequence>
<comment type="subcellular location">
    <subcellularLocation>
        <location evidence="1">Cytoplasm</location>
    </subcellularLocation>
</comment>
<evidence type="ECO:0000256" key="2">
    <source>
        <dbReference type="ARBA" id="ARBA00011716"/>
    </source>
</evidence>
<reference evidence="9" key="1">
    <citation type="submission" date="2013-08" db="EMBL/GenBank/DDBJ databases">
        <authorList>
            <person name="Mendez C."/>
            <person name="Richter M."/>
            <person name="Ferrer M."/>
            <person name="Sanchez J."/>
        </authorList>
    </citation>
    <scope>NUCLEOTIDE SEQUENCE</scope>
</reference>
<dbReference type="HAMAP" id="MF_00307">
    <property type="entry name" value="PfdB"/>
    <property type="match status" value="1"/>
</dbReference>
<comment type="caution">
    <text evidence="9">The sequence shown here is derived from an EMBL/GenBank/DDBJ whole genome shotgun (WGS) entry which is preliminary data.</text>
</comment>
<dbReference type="EMBL" id="AUZY01006792">
    <property type="protein sequence ID" value="EQD53233.1"/>
    <property type="molecule type" value="Genomic_DNA"/>
</dbReference>
<name>T1A8S7_9ZZZZ</name>
<evidence type="ECO:0000256" key="7">
    <source>
        <dbReference type="ARBA" id="ARBA00033461"/>
    </source>
</evidence>
<reference evidence="9" key="2">
    <citation type="journal article" date="2014" name="ISME J.">
        <title>Microbial stratification in low pH oxic and suboxic macroscopic growths along an acid mine drainage.</title>
        <authorList>
            <person name="Mendez-Garcia C."/>
            <person name="Mesa V."/>
            <person name="Sprenger R.R."/>
            <person name="Richter M."/>
            <person name="Diez M.S."/>
            <person name="Solano J."/>
            <person name="Bargiela R."/>
            <person name="Golyshina O.V."/>
            <person name="Manteca A."/>
            <person name="Ramos J.L."/>
            <person name="Gallego J.R."/>
            <person name="Llorente I."/>
            <person name="Martins Dos Santos V.A."/>
            <person name="Jensen O.N."/>
            <person name="Pelaez A.I."/>
            <person name="Sanchez J."/>
            <person name="Ferrer M."/>
        </authorList>
    </citation>
    <scope>NUCLEOTIDE SEQUENCE</scope>
</reference>
<comment type="function">
    <text evidence="6">Molecular chaperone capable of stabilizing a range of proteins. Seems to fulfill an ATP-independent, HSP70-like function in archaeal de novo protein folding.</text>
</comment>
<accession>T1A8S7</accession>
<dbReference type="GO" id="GO:0016272">
    <property type="term" value="C:prefoldin complex"/>
    <property type="evidence" value="ECO:0007669"/>
    <property type="project" value="InterPro"/>
</dbReference>
<organism evidence="9">
    <name type="scientific">mine drainage metagenome</name>
    <dbReference type="NCBI Taxonomy" id="410659"/>
    <lineage>
        <taxon>unclassified sequences</taxon>
        <taxon>metagenomes</taxon>
        <taxon>ecological metagenomes</taxon>
    </lineage>
</organism>
<evidence type="ECO:0000256" key="4">
    <source>
        <dbReference type="ARBA" id="ARBA00022490"/>
    </source>
</evidence>
<evidence type="ECO:0000256" key="1">
    <source>
        <dbReference type="ARBA" id="ARBA00004496"/>
    </source>
</evidence>
<dbReference type="GO" id="GO:0005737">
    <property type="term" value="C:cytoplasm"/>
    <property type="evidence" value="ECO:0007669"/>
    <property type="project" value="UniProtKB-SubCell"/>
</dbReference>
<proteinExistence type="inferred from homology"/>
<dbReference type="Pfam" id="PF01920">
    <property type="entry name" value="Prefoldin_2"/>
    <property type="match status" value="1"/>
</dbReference>
<keyword evidence="4" id="KW-0963">Cytoplasm</keyword>
<keyword evidence="5" id="KW-0143">Chaperone</keyword>
<dbReference type="InterPro" id="IPR012713">
    <property type="entry name" value="PfdB"/>
</dbReference>
<dbReference type="NCBIfam" id="TIGR02338">
    <property type="entry name" value="gimC_beta"/>
    <property type="match status" value="1"/>
</dbReference>
<feature type="coiled-coil region" evidence="8">
    <location>
        <begin position="72"/>
        <end position="106"/>
    </location>
</feature>
<dbReference type="GO" id="GO:0051082">
    <property type="term" value="F:unfolded protein binding"/>
    <property type="evidence" value="ECO:0007669"/>
    <property type="project" value="InterPro"/>
</dbReference>
<dbReference type="SUPFAM" id="SSF46579">
    <property type="entry name" value="Prefoldin"/>
    <property type="match status" value="1"/>
</dbReference>
<protein>
    <recommendedName>
        <fullName evidence="3">Prefoldin subunit beta</fullName>
    </recommendedName>
    <alternativeName>
        <fullName evidence="7">GimC subunit beta</fullName>
    </alternativeName>
</protein>
<dbReference type="AlphaFoldDB" id="T1A8S7"/>